<accession>A0A377Q4X3</accession>
<dbReference type="EMBL" id="UGHR01000001">
    <property type="protein sequence ID" value="STQ89983.1"/>
    <property type="molecule type" value="Genomic_DNA"/>
</dbReference>
<evidence type="ECO:0000256" key="1">
    <source>
        <dbReference type="SAM" id="MobiDB-lite"/>
    </source>
</evidence>
<reference evidence="2 4" key="1">
    <citation type="submission" date="2018-06" db="EMBL/GenBank/DDBJ databases">
        <authorList>
            <consortium name="Pathogen Informatics"/>
            <person name="Doyle S."/>
        </authorList>
    </citation>
    <scope>NUCLEOTIDE SEQUENCE [LARGE SCALE GENOMIC DNA]</scope>
    <source>
        <strain evidence="2 4">NCTC11159</strain>
    </source>
</reference>
<dbReference type="Proteomes" id="UP000295794">
    <property type="component" value="Unassembled WGS sequence"/>
</dbReference>
<feature type="compositionally biased region" description="Polar residues" evidence="1">
    <location>
        <begin position="165"/>
        <end position="188"/>
    </location>
</feature>
<evidence type="ECO:0000313" key="5">
    <source>
        <dbReference type="Proteomes" id="UP000295794"/>
    </source>
</evidence>
<dbReference type="AlphaFoldDB" id="A0A377Q4X3"/>
<dbReference type="Proteomes" id="UP000255108">
    <property type="component" value="Unassembled WGS sequence"/>
</dbReference>
<name>A0A377Q4X3_9NEIS</name>
<evidence type="ECO:0000313" key="4">
    <source>
        <dbReference type="Proteomes" id="UP000255108"/>
    </source>
</evidence>
<evidence type="ECO:0000313" key="2">
    <source>
        <dbReference type="EMBL" id="STQ89983.1"/>
    </source>
</evidence>
<keyword evidence="5" id="KW-1185">Reference proteome</keyword>
<gene>
    <name evidence="3" type="ORF">EV682_10942</name>
    <name evidence="2" type="ORF">NCTC11159_01041</name>
</gene>
<protein>
    <submittedName>
        <fullName evidence="2">Uncharacterized protein</fullName>
    </submittedName>
</protein>
<proteinExistence type="predicted"/>
<evidence type="ECO:0000313" key="3">
    <source>
        <dbReference type="EMBL" id="TCU84517.1"/>
    </source>
</evidence>
<organism evidence="2 4">
    <name type="scientific">Iodobacter fluviatilis</name>
    <dbReference type="NCBI Taxonomy" id="537"/>
    <lineage>
        <taxon>Bacteria</taxon>
        <taxon>Pseudomonadati</taxon>
        <taxon>Pseudomonadota</taxon>
        <taxon>Betaproteobacteria</taxon>
        <taxon>Neisseriales</taxon>
        <taxon>Chitinibacteraceae</taxon>
        <taxon>Iodobacter</taxon>
    </lineage>
</organism>
<reference evidence="3 5" key="2">
    <citation type="submission" date="2019-03" db="EMBL/GenBank/DDBJ databases">
        <title>Genomic Encyclopedia of Type Strains, Phase IV (KMG-IV): sequencing the most valuable type-strain genomes for metagenomic binning, comparative biology and taxonomic classification.</title>
        <authorList>
            <person name="Goeker M."/>
        </authorList>
    </citation>
    <scope>NUCLEOTIDE SEQUENCE [LARGE SCALE GENOMIC DNA]</scope>
    <source>
        <strain evidence="3 5">DSM 3764</strain>
    </source>
</reference>
<dbReference type="RefSeq" id="WP_115226373.1">
    <property type="nucleotide sequence ID" value="NZ_CAWOLO010000009.1"/>
</dbReference>
<dbReference type="EMBL" id="SMBT01000009">
    <property type="protein sequence ID" value="TCU84517.1"/>
    <property type="molecule type" value="Genomic_DNA"/>
</dbReference>
<sequence>MSTNPSIRDISVALSTHAVNQGYARPGNLILLILELEHWFEVMSKKGKKTFYKFLEPSPKHRLYKEGQSMCEALHLSAKTVRASFDSVGSRYESATAFFAEAEPFKGKLYASYYDRKRNLMIWVRNSELIQSVVSRFFPGYKASNQAKKVRSTTAKTPVPLSVQDVGNSKTKPQGDNQLGVDNSTPTGAASQVVKPMDASDQIAGASNENASSQVFEADSAKVKTKKIGAEFLNLIAKLLPNSQCRTIEILMRQCQKTYQPDVARIFLQKLSIKQIAKPIAYFNALVKNANNGKLNVPDYFWKDDDAPFASFSSSEHRVKNDAVVGENLNSPSRMTGLQYVTQNLPVPTLNDDLVNSLPAYMKLLLNKNLIAN</sequence>
<feature type="region of interest" description="Disordered" evidence="1">
    <location>
        <begin position="149"/>
        <end position="188"/>
    </location>
</feature>